<keyword evidence="2" id="KW-1185">Reference proteome</keyword>
<dbReference type="EMBL" id="BMCP01000002">
    <property type="protein sequence ID" value="GGE41651.1"/>
    <property type="molecule type" value="Genomic_DNA"/>
</dbReference>
<protein>
    <submittedName>
        <fullName evidence="1">Uncharacterized protein</fullName>
    </submittedName>
</protein>
<reference evidence="1" key="1">
    <citation type="journal article" date="2014" name="Int. J. Syst. Evol. Microbiol.">
        <title>Complete genome sequence of Corynebacterium casei LMG S-19264T (=DSM 44701T), isolated from a smear-ripened cheese.</title>
        <authorList>
            <consortium name="US DOE Joint Genome Institute (JGI-PGF)"/>
            <person name="Walter F."/>
            <person name="Albersmeier A."/>
            <person name="Kalinowski J."/>
            <person name="Ruckert C."/>
        </authorList>
    </citation>
    <scope>NUCLEOTIDE SEQUENCE</scope>
    <source>
        <strain evidence="1">CCM 7684</strain>
    </source>
</reference>
<sequence>MTGRSKVSRANVSATDSNTGLTEASVVLIAMTATGENATGMRAVAIAETSGSVWSNGGMRSARIAVNGPVSTDGR</sequence>
<comment type="caution">
    <text evidence="1">The sequence shown here is derived from an EMBL/GenBank/DDBJ whole genome shotgun (WGS) entry which is preliminary data.</text>
</comment>
<proteinExistence type="predicted"/>
<evidence type="ECO:0000313" key="1">
    <source>
        <dbReference type="EMBL" id="GGE41651.1"/>
    </source>
</evidence>
<name>A0A8J2VP79_9RHOB</name>
<dbReference type="AlphaFoldDB" id="A0A8J2VP79"/>
<reference evidence="1" key="2">
    <citation type="submission" date="2020-09" db="EMBL/GenBank/DDBJ databases">
        <authorList>
            <person name="Sun Q."/>
            <person name="Sedlacek I."/>
        </authorList>
    </citation>
    <scope>NUCLEOTIDE SEQUENCE</scope>
    <source>
        <strain evidence="1">CCM 7684</strain>
    </source>
</reference>
<evidence type="ECO:0000313" key="2">
    <source>
        <dbReference type="Proteomes" id="UP000602745"/>
    </source>
</evidence>
<dbReference type="Proteomes" id="UP000602745">
    <property type="component" value="Unassembled WGS sequence"/>
</dbReference>
<organism evidence="1 2">
    <name type="scientific">Agaricicola taiwanensis</name>
    <dbReference type="NCBI Taxonomy" id="591372"/>
    <lineage>
        <taxon>Bacteria</taxon>
        <taxon>Pseudomonadati</taxon>
        <taxon>Pseudomonadota</taxon>
        <taxon>Alphaproteobacteria</taxon>
        <taxon>Rhodobacterales</taxon>
        <taxon>Paracoccaceae</taxon>
        <taxon>Agaricicola</taxon>
    </lineage>
</organism>
<accession>A0A8J2VP79</accession>
<gene>
    <name evidence="1" type="ORF">GCM10007276_18760</name>
</gene>